<accession>A0A0A9BP65</accession>
<dbReference type="AlphaFoldDB" id="A0A0A9BP65"/>
<keyword evidence="1" id="KW-1133">Transmembrane helix</keyword>
<evidence type="ECO:0000256" key="1">
    <source>
        <dbReference type="SAM" id="Phobius"/>
    </source>
</evidence>
<reference evidence="2" key="1">
    <citation type="submission" date="2014-09" db="EMBL/GenBank/DDBJ databases">
        <authorList>
            <person name="Magalhaes I.L.F."/>
            <person name="Oliveira U."/>
            <person name="Santos F.R."/>
            <person name="Vidigal T.H.D.A."/>
            <person name="Brescovit A.D."/>
            <person name="Santos A.J."/>
        </authorList>
    </citation>
    <scope>NUCLEOTIDE SEQUENCE</scope>
    <source>
        <tissue evidence="2">Shoot tissue taken approximately 20 cm above the soil surface</tissue>
    </source>
</reference>
<proteinExistence type="predicted"/>
<name>A0A0A9BP65_ARUDO</name>
<protein>
    <submittedName>
        <fullName evidence="2">Uncharacterized protein</fullName>
    </submittedName>
</protein>
<feature type="transmembrane region" description="Helical" evidence="1">
    <location>
        <begin position="26"/>
        <end position="50"/>
    </location>
</feature>
<reference evidence="2" key="2">
    <citation type="journal article" date="2015" name="Data Brief">
        <title>Shoot transcriptome of the giant reed, Arundo donax.</title>
        <authorList>
            <person name="Barrero R.A."/>
            <person name="Guerrero F.D."/>
            <person name="Moolhuijzen P."/>
            <person name="Goolsby J.A."/>
            <person name="Tidwell J."/>
            <person name="Bellgard S.E."/>
            <person name="Bellgard M.I."/>
        </authorList>
    </citation>
    <scope>NUCLEOTIDE SEQUENCE</scope>
    <source>
        <tissue evidence="2">Shoot tissue taken approximately 20 cm above the soil surface</tissue>
    </source>
</reference>
<dbReference type="EMBL" id="GBRH01232156">
    <property type="protein sequence ID" value="JAD65739.1"/>
    <property type="molecule type" value="Transcribed_RNA"/>
</dbReference>
<organism evidence="2">
    <name type="scientific">Arundo donax</name>
    <name type="common">Giant reed</name>
    <name type="synonym">Donax arundinaceus</name>
    <dbReference type="NCBI Taxonomy" id="35708"/>
    <lineage>
        <taxon>Eukaryota</taxon>
        <taxon>Viridiplantae</taxon>
        <taxon>Streptophyta</taxon>
        <taxon>Embryophyta</taxon>
        <taxon>Tracheophyta</taxon>
        <taxon>Spermatophyta</taxon>
        <taxon>Magnoliopsida</taxon>
        <taxon>Liliopsida</taxon>
        <taxon>Poales</taxon>
        <taxon>Poaceae</taxon>
        <taxon>PACMAD clade</taxon>
        <taxon>Arundinoideae</taxon>
        <taxon>Arundineae</taxon>
        <taxon>Arundo</taxon>
    </lineage>
</organism>
<keyword evidence="1" id="KW-0812">Transmembrane</keyword>
<evidence type="ECO:0000313" key="2">
    <source>
        <dbReference type="EMBL" id="JAD65739.1"/>
    </source>
</evidence>
<sequence>MSLLLLPVLAHSLAVAQLLARLLWLGFVTSTAIIIFAEDMGVSVVACMSVRCR</sequence>
<keyword evidence="1" id="KW-0472">Membrane</keyword>